<dbReference type="SUPFAM" id="SSF51182">
    <property type="entry name" value="RmlC-like cupins"/>
    <property type="match status" value="1"/>
</dbReference>
<feature type="binding site" evidence="2">
    <location>
        <position position="26"/>
    </location>
    <ligand>
        <name>substrate</name>
    </ligand>
</feature>
<dbReference type="InterPro" id="IPR011051">
    <property type="entry name" value="RmlC_Cupin_sf"/>
</dbReference>
<accession>A0A2M8GL74</accession>
<feature type="binding site" evidence="2">
    <location>
        <position position="167"/>
    </location>
    <ligand>
        <name>substrate</name>
    </ligand>
</feature>
<dbReference type="GO" id="GO:0000271">
    <property type="term" value="P:polysaccharide biosynthetic process"/>
    <property type="evidence" value="ECO:0007669"/>
    <property type="project" value="TreeGrafter"/>
</dbReference>
<dbReference type="AlphaFoldDB" id="A0A2M8GL74"/>
<dbReference type="Proteomes" id="UP000229370">
    <property type="component" value="Unassembled WGS sequence"/>
</dbReference>
<dbReference type="PANTHER" id="PTHR21047:SF2">
    <property type="entry name" value="THYMIDINE DIPHOSPHO-4-KETO-RHAMNOSE 3,5-EPIMERASE"/>
    <property type="match status" value="1"/>
</dbReference>
<feature type="binding site" evidence="2">
    <location>
        <position position="124"/>
    </location>
    <ligand>
        <name>substrate</name>
    </ligand>
</feature>
<reference evidence="5" key="1">
    <citation type="submission" date="2017-09" db="EMBL/GenBank/DDBJ databases">
        <title>Depth-based differentiation of microbial function through sediment-hosted aquifers and enrichment of novel symbionts in the deep terrestrial subsurface.</title>
        <authorList>
            <person name="Probst A.J."/>
            <person name="Ladd B."/>
            <person name="Jarett J.K."/>
            <person name="Geller-Mcgrath D.E."/>
            <person name="Sieber C.M.K."/>
            <person name="Emerson J.B."/>
            <person name="Anantharaman K."/>
            <person name="Thomas B.C."/>
            <person name="Malmstrom R."/>
            <person name="Stieglmeier M."/>
            <person name="Klingl A."/>
            <person name="Woyke T."/>
            <person name="Ryan C.M."/>
            <person name="Banfield J.F."/>
        </authorList>
    </citation>
    <scope>NUCLEOTIDE SEQUENCE [LARGE SCALE GENOMIC DNA]</scope>
</reference>
<dbReference type="EMBL" id="PFQK01000092">
    <property type="protein sequence ID" value="PJC81310.1"/>
    <property type="molecule type" value="Genomic_DNA"/>
</dbReference>
<dbReference type="PANTHER" id="PTHR21047">
    <property type="entry name" value="DTDP-6-DEOXY-D-GLUCOSE-3,5 EPIMERASE"/>
    <property type="match status" value="1"/>
</dbReference>
<dbReference type="GO" id="GO:0008830">
    <property type="term" value="F:dTDP-4-dehydrorhamnose 3,5-epimerase activity"/>
    <property type="evidence" value="ECO:0007669"/>
    <property type="project" value="InterPro"/>
</dbReference>
<feature type="binding site" evidence="2">
    <location>
        <begin position="49"/>
        <end position="51"/>
    </location>
    <ligand>
        <name>substrate</name>
    </ligand>
</feature>
<dbReference type="Gene3D" id="2.60.120.10">
    <property type="entry name" value="Jelly Rolls"/>
    <property type="match status" value="1"/>
</dbReference>
<dbReference type="InterPro" id="IPR014710">
    <property type="entry name" value="RmlC-like_jellyroll"/>
</dbReference>
<feature type="binding site" evidence="2">
    <location>
        <position position="147"/>
    </location>
    <ligand>
        <name>substrate</name>
    </ligand>
</feature>
<feature type="binding site" evidence="2">
    <location>
        <position position="73"/>
    </location>
    <ligand>
        <name>substrate</name>
    </ligand>
</feature>
<feature type="binding site" evidence="2">
    <location>
        <position position="61"/>
    </location>
    <ligand>
        <name>substrate</name>
    </ligand>
</feature>
<sequence>MKVLDVKSLVIPDIKVISYHHFADDRGFFTETFRESDLTKVIPNFQIKQVNESFSKKGVLRGLHFQWNPYMAKLIRAISGKIIDFFLDIRLGSPTFGKISGYELSSQPTAGKNEWILIPVGFAHGILILEDSTIEYLCTSEYSPGCEAGISPLSQDIDWSIADKNVKKKLEELKKSQLIISEKDKEGLTLKQWQKDERSKNFQY</sequence>
<dbReference type="InterPro" id="IPR000888">
    <property type="entry name" value="RmlC-like"/>
</dbReference>
<proteinExistence type="predicted"/>
<dbReference type="GO" id="GO:0005829">
    <property type="term" value="C:cytosol"/>
    <property type="evidence" value="ECO:0007669"/>
    <property type="project" value="TreeGrafter"/>
</dbReference>
<comment type="caution">
    <text evidence="4">The sequence shown here is derived from an EMBL/GenBank/DDBJ whole genome shotgun (WGS) entry which is preliminary data.</text>
</comment>
<feature type="active site" description="Proton acceptor" evidence="1">
    <location>
        <position position="64"/>
    </location>
</feature>
<feature type="binding site" evidence="2">
    <location>
        <position position="31"/>
    </location>
    <ligand>
        <name>substrate</name>
    </ligand>
</feature>
<feature type="site" description="Participates in a stacking interaction with the thymidine ring of dTDP-4-oxo-6-deoxyglucose" evidence="3">
    <location>
        <position position="142"/>
    </location>
</feature>
<name>A0A2M8GL74_9BACT</name>
<evidence type="ECO:0000313" key="5">
    <source>
        <dbReference type="Proteomes" id="UP000229370"/>
    </source>
</evidence>
<dbReference type="CDD" id="cd00438">
    <property type="entry name" value="cupin_RmlC"/>
    <property type="match status" value="1"/>
</dbReference>
<gene>
    <name evidence="4" type="ORF">CO007_05390</name>
</gene>
<evidence type="ECO:0000313" key="4">
    <source>
        <dbReference type="EMBL" id="PJC81310.1"/>
    </source>
</evidence>
<feature type="active site" description="Proton donor" evidence="1">
    <location>
        <position position="136"/>
    </location>
</feature>
<evidence type="ECO:0000256" key="1">
    <source>
        <dbReference type="PIRSR" id="PIRSR600888-1"/>
    </source>
</evidence>
<organism evidence="4 5">
    <name type="scientific">Candidatus Roizmanbacteria bacterium CG_4_8_14_3_um_filter_36_10</name>
    <dbReference type="NCBI Taxonomy" id="1974834"/>
    <lineage>
        <taxon>Bacteria</taxon>
        <taxon>Candidatus Roizmaniibacteriota</taxon>
    </lineage>
</organism>
<evidence type="ECO:0000256" key="2">
    <source>
        <dbReference type="PIRSR" id="PIRSR600888-2"/>
    </source>
</evidence>
<protein>
    <submittedName>
        <fullName evidence="4">dTDP-4-dehydrorhamnose 3,5-epimerase</fullName>
    </submittedName>
</protein>
<evidence type="ECO:0000256" key="3">
    <source>
        <dbReference type="PIRSR" id="PIRSR600888-3"/>
    </source>
</evidence>
<dbReference type="Pfam" id="PF00908">
    <property type="entry name" value="dTDP_sugar_isom"/>
    <property type="match status" value="1"/>
</dbReference>